<dbReference type="OrthoDB" id="9774475at2"/>
<evidence type="ECO:0000313" key="2">
    <source>
        <dbReference type="Proteomes" id="UP000199031"/>
    </source>
</evidence>
<gene>
    <name evidence="1" type="ORF">SAMN05444277_1262</name>
</gene>
<sequence length="304" mass="35633">MQLNKKINSEGRQKILISFSGGKTSAYMTWFLLNEFATDNKYEFVVVFANTGKERKETLDFVHNCDLIFGFNTVWIESETHLEKGKGVSAKIVTYETASRNGEPFEKMIQKHGLPCTKSPHCSRELKKYAIRAYARSIGWKDYYTAIGIRSDEIDRMSPNRKKEKIIYPLCSFKQTTRQDINAFWQQQPFNLELKSYQGNCDLCWKKSFLKLHTILKEDESIADWWQNMEEKYKNFIPKGKQHNEKLKPPFYMYRGSTSVSELLQESKTDFIPAKDESNEVYVFKQNTLFDLEEYGCAESCEVF</sequence>
<dbReference type="AlphaFoldDB" id="A0A1I5ZGF5"/>
<dbReference type="STRING" id="1465490.SAMN05444277_1262"/>
<dbReference type="InterPro" id="IPR014729">
    <property type="entry name" value="Rossmann-like_a/b/a_fold"/>
</dbReference>
<dbReference type="GO" id="GO:0016740">
    <property type="term" value="F:transferase activity"/>
    <property type="evidence" value="ECO:0007669"/>
    <property type="project" value="UniProtKB-KW"/>
</dbReference>
<dbReference type="Proteomes" id="UP000199031">
    <property type="component" value="Unassembled WGS sequence"/>
</dbReference>
<name>A0A1I5ZGF5_9BACT</name>
<dbReference type="Gene3D" id="3.40.50.620">
    <property type="entry name" value="HUPs"/>
    <property type="match status" value="1"/>
</dbReference>
<protein>
    <submittedName>
        <fullName evidence="1">3'-phosphoadenosine 5'-phosphosulfate sulfotransferase (PAPS reductase)/FAD synthetase</fullName>
    </submittedName>
</protein>
<reference evidence="1 2" key="1">
    <citation type="submission" date="2016-10" db="EMBL/GenBank/DDBJ databases">
        <authorList>
            <person name="de Groot N.N."/>
        </authorList>
    </citation>
    <scope>NUCLEOTIDE SEQUENCE [LARGE SCALE GENOMIC DNA]</scope>
    <source>
        <strain evidence="1 2">DSM 28286</strain>
    </source>
</reference>
<proteinExistence type="predicted"/>
<accession>A0A1I5ZGF5</accession>
<dbReference type="SUPFAM" id="SSF52402">
    <property type="entry name" value="Adenine nucleotide alpha hydrolases-like"/>
    <property type="match status" value="1"/>
</dbReference>
<keyword evidence="1" id="KW-0808">Transferase</keyword>
<keyword evidence="2" id="KW-1185">Reference proteome</keyword>
<organism evidence="1 2">
    <name type="scientific">Parafilimonas terrae</name>
    <dbReference type="NCBI Taxonomy" id="1465490"/>
    <lineage>
        <taxon>Bacteria</taxon>
        <taxon>Pseudomonadati</taxon>
        <taxon>Bacteroidota</taxon>
        <taxon>Chitinophagia</taxon>
        <taxon>Chitinophagales</taxon>
        <taxon>Chitinophagaceae</taxon>
        <taxon>Parafilimonas</taxon>
    </lineage>
</organism>
<dbReference type="RefSeq" id="WP_090663304.1">
    <property type="nucleotide sequence ID" value="NZ_FOXQ01000026.1"/>
</dbReference>
<evidence type="ECO:0000313" key="1">
    <source>
        <dbReference type="EMBL" id="SFQ55531.1"/>
    </source>
</evidence>
<dbReference type="EMBL" id="FOXQ01000026">
    <property type="protein sequence ID" value="SFQ55531.1"/>
    <property type="molecule type" value="Genomic_DNA"/>
</dbReference>